<gene>
    <name evidence="2" type="ORF">B0T20DRAFT_351140</name>
</gene>
<evidence type="ECO:0000256" key="1">
    <source>
        <dbReference type="SAM" id="MobiDB-lite"/>
    </source>
</evidence>
<name>A0AAE0PG09_SORBR</name>
<dbReference type="EMBL" id="JAUTDP010000005">
    <property type="protein sequence ID" value="KAK3399107.1"/>
    <property type="molecule type" value="Genomic_DNA"/>
</dbReference>
<evidence type="ECO:0000313" key="2">
    <source>
        <dbReference type="EMBL" id="KAK3399107.1"/>
    </source>
</evidence>
<protein>
    <recommendedName>
        <fullName evidence="4">C2H2-type domain-containing protein</fullName>
    </recommendedName>
</protein>
<sequence length="189" mass="21598">MSGILRGEKLIEAINAADESTVRTVLRGLCADDEVEKLVGKHLYQVANLITTKAGTSDSKRKATASVHICVRCGNAFDENDNKTKKECRYHPEEMEIDDSSSAWYDWDEDAHGEKDTPENRRTPHLLRGYIYYCCEKRADESEGCKLGYHKAVDGKRGKYDFDDDDDDEEEEDDDEEDVEDDKDDEEDE</sequence>
<dbReference type="PANTHER" id="PTHR38167">
    <property type="entry name" value="C2H2-TYPE DOMAIN-CONTAINING PROTEIN"/>
    <property type="match status" value="1"/>
</dbReference>
<feature type="region of interest" description="Disordered" evidence="1">
    <location>
        <begin position="155"/>
        <end position="189"/>
    </location>
</feature>
<dbReference type="Proteomes" id="UP001281003">
    <property type="component" value="Unassembled WGS sequence"/>
</dbReference>
<keyword evidence="3" id="KW-1185">Reference proteome</keyword>
<dbReference type="PANTHER" id="PTHR38167:SF1">
    <property type="entry name" value="C2H2-TYPE DOMAIN-CONTAINING PROTEIN"/>
    <property type="match status" value="1"/>
</dbReference>
<reference evidence="2" key="1">
    <citation type="journal article" date="2023" name="Mol. Phylogenet. Evol.">
        <title>Genome-scale phylogeny and comparative genomics of the fungal order Sordariales.</title>
        <authorList>
            <person name="Hensen N."/>
            <person name="Bonometti L."/>
            <person name="Westerberg I."/>
            <person name="Brannstrom I.O."/>
            <person name="Guillou S."/>
            <person name="Cros-Aarteil S."/>
            <person name="Calhoun S."/>
            <person name="Haridas S."/>
            <person name="Kuo A."/>
            <person name="Mondo S."/>
            <person name="Pangilinan J."/>
            <person name="Riley R."/>
            <person name="LaButti K."/>
            <person name="Andreopoulos B."/>
            <person name="Lipzen A."/>
            <person name="Chen C."/>
            <person name="Yan M."/>
            <person name="Daum C."/>
            <person name="Ng V."/>
            <person name="Clum A."/>
            <person name="Steindorff A."/>
            <person name="Ohm R.A."/>
            <person name="Martin F."/>
            <person name="Silar P."/>
            <person name="Natvig D.O."/>
            <person name="Lalanne C."/>
            <person name="Gautier V."/>
            <person name="Ament-Velasquez S.L."/>
            <person name="Kruys A."/>
            <person name="Hutchinson M.I."/>
            <person name="Powell A.J."/>
            <person name="Barry K."/>
            <person name="Miller A.N."/>
            <person name="Grigoriev I.V."/>
            <person name="Debuchy R."/>
            <person name="Gladieux P."/>
            <person name="Hiltunen Thoren M."/>
            <person name="Johannesson H."/>
        </authorList>
    </citation>
    <scope>NUCLEOTIDE SEQUENCE</scope>
    <source>
        <strain evidence="2">FGSC 1904</strain>
    </source>
</reference>
<evidence type="ECO:0008006" key="4">
    <source>
        <dbReference type="Google" id="ProtNLM"/>
    </source>
</evidence>
<proteinExistence type="predicted"/>
<accession>A0AAE0PG09</accession>
<comment type="caution">
    <text evidence="2">The sequence shown here is derived from an EMBL/GenBank/DDBJ whole genome shotgun (WGS) entry which is preliminary data.</text>
</comment>
<evidence type="ECO:0000313" key="3">
    <source>
        <dbReference type="Proteomes" id="UP001281003"/>
    </source>
</evidence>
<reference evidence="2" key="2">
    <citation type="submission" date="2023-07" db="EMBL/GenBank/DDBJ databases">
        <authorList>
            <consortium name="Lawrence Berkeley National Laboratory"/>
            <person name="Haridas S."/>
            <person name="Hensen N."/>
            <person name="Bonometti L."/>
            <person name="Westerberg I."/>
            <person name="Brannstrom I.O."/>
            <person name="Guillou S."/>
            <person name="Cros-Aarteil S."/>
            <person name="Calhoun S."/>
            <person name="Kuo A."/>
            <person name="Mondo S."/>
            <person name="Pangilinan J."/>
            <person name="Riley R."/>
            <person name="LaButti K."/>
            <person name="Andreopoulos B."/>
            <person name="Lipzen A."/>
            <person name="Chen C."/>
            <person name="Yanf M."/>
            <person name="Daum C."/>
            <person name="Ng V."/>
            <person name="Clum A."/>
            <person name="Steindorff A."/>
            <person name="Ohm R."/>
            <person name="Martin F."/>
            <person name="Silar P."/>
            <person name="Natvig D."/>
            <person name="Lalanne C."/>
            <person name="Gautier V."/>
            <person name="Ament-velasquez S.L."/>
            <person name="Kruys A."/>
            <person name="Hutchinson M.I."/>
            <person name="Powell A.J."/>
            <person name="Barry K."/>
            <person name="Miller A.N."/>
            <person name="Grigoriev I.V."/>
            <person name="Debuchy R."/>
            <person name="Gladieux P."/>
            <person name="Thoren M.H."/>
            <person name="Johannesson H."/>
        </authorList>
    </citation>
    <scope>NUCLEOTIDE SEQUENCE</scope>
    <source>
        <strain evidence="2">FGSC 1904</strain>
    </source>
</reference>
<dbReference type="AlphaFoldDB" id="A0AAE0PG09"/>
<organism evidence="2 3">
    <name type="scientific">Sordaria brevicollis</name>
    <dbReference type="NCBI Taxonomy" id="83679"/>
    <lineage>
        <taxon>Eukaryota</taxon>
        <taxon>Fungi</taxon>
        <taxon>Dikarya</taxon>
        <taxon>Ascomycota</taxon>
        <taxon>Pezizomycotina</taxon>
        <taxon>Sordariomycetes</taxon>
        <taxon>Sordariomycetidae</taxon>
        <taxon>Sordariales</taxon>
        <taxon>Sordariaceae</taxon>
        <taxon>Sordaria</taxon>
    </lineage>
</organism>
<feature type="compositionally biased region" description="Acidic residues" evidence="1">
    <location>
        <begin position="162"/>
        <end position="189"/>
    </location>
</feature>